<dbReference type="SUPFAM" id="SSF52091">
    <property type="entry name" value="SpoIIaa-like"/>
    <property type="match status" value="1"/>
</dbReference>
<dbReference type="AlphaFoldDB" id="A0A1F2US99"/>
<dbReference type="Pfam" id="PF01740">
    <property type="entry name" value="STAS"/>
    <property type="match status" value="1"/>
</dbReference>
<sequence length="102" mass="11756">MQTSDNFSCQVIRLDSELLVSLHGDLDMYSISEVQKQIWGWLEPEITKVTFDCDWVQYVDSAFLQFLSRIAGQVETVQIINASRTVRKSLEMTGLNRLLKLD</sequence>
<evidence type="ECO:0000313" key="3">
    <source>
        <dbReference type="Proteomes" id="UP000178086"/>
    </source>
</evidence>
<accession>A0A1F2US99</accession>
<dbReference type="PROSITE" id="PS50801">
    <property type="entry name" value="STAS"/>
    <property type="match status" value="1"/>
</dbReference>
<dbReference type="InterPro" id="IPR036513">
    <property type="entry name" value="STAS_dom_sf"/>
</dbReference>
<reference evidence="2 3" key="1">
    <citation type="journal article" date="2016" name="Nat. Commun.">
        <title>Thousands of microbial genomes shed light on interconnected biogeochemical processes in an aquifer system.</title>
        <authorList>
            <person name="Anantharaman K."/>
            <person name="Brown C.T."/>
            <person name="Hug L.A."/>
            <person name="Sharon I."/>
            <person name="Castelle C.J."/>
            <person name="Probst A.J."/>
            <person name="Thomas B.C."/>
            <person name="Singh A."/>
            <person name="Wilkins M.J."/>
            <person name="Karaoz U."/>
            <person name="Brodie E.L."/>
            <person name="Williams K.H."/>
            <person name="Hubbard S.S."/>
            <person name="Banfield J.F."/>
        </authorList>
    </citation>
    <scope>NUCLEOTIDE SEQUENCE [LARGE SCALE GENOMIC DNA]</scope>
</reference>
<evidence type="ECO:0000259" key="1">
    <source>
        <dbReference type="PROSITE" id="PS50801"/>
    </source>
</evidence>
<proteinExistence type="predicted"/>
<evidence type="ECO:0000313" key="2">
    <source>
        <dbReference type="EMBL" id="OFW35770.1"/>
    </source>
</evidence>
<dbReference type="CDD" id="cd07043">
    <property type="entry name" value="STAS_anti-anti-sigma_factors"/>
    <property type="match status" value="1"/>
</dbReference>
<name>A0A1F2US99_9ACTN</name>
<gene>
    <name evidence="2" type="ORF">A2074_00115</name>
</gene>
<feature type="domain" description="STAS" evidence="1">
    <location>
        <begin position="18"/>
        <end position="102"/>
    </location>
</feature>
<dbReference type="Proteomes" id="UP000178086">
    <property type="component" value="Unassembled WGS sequence"/>
</dbReference>
<dbReference type="Gene3D" id="3.30.750.24">
    <property type="entry name" value="STAS domain"/>
    <property type="match status" value="1"/>
</dbReference>
<organism evidence="2 3">
    <name type="scientific">Candidatus Aquicultor primus</name>
    <dbReference type="NCBI Taxonomy" id="1797195"/>
    <lineage>
        <taxon>Bacteria</taxon>
        <taxon>Bacillati</taxon>
        <taxon>Actinomycetota</taxon>
        <taxon>Candidatus Aquicultoria</taxon>
        <taxon>Candidatus Aquicultorales</taxon>
        <taxon>Candidatus Aquicultoraceae</taxon>
        <taxon>Candidatus Aquicultor</taxon>
    </lineage>
</organism>
<dbReference type="EMBL" id="MELI01000007">
    <property type="protein sequence ID" value="OFW35770.1"/>
    <property type="molecule type" value="Genomic_DNA"/>
</dbReference>
<protein>
    <recommendedName>
        <fullName evidence="1">STAS domain-containing protein</fullName>
    </recommendedName>
</protein>
<dbReference type="InterPro" id="IPR002645">
    <property type="entry name" value="STAS_dom"/>
</dbReference>
<comment type="caution">
    <text evidence="2">The sequence shown here is derived from an EMBL/GenBank/DDBJ whole genome shotgun (WGS) entry which is preliminary data.</text>
</comment>